<evidence type="ECO:0000256" key="2">
    <source>
        <dbReference type="SAM" id="MobiDB-lite"/>
    </source>
</evidence>
<dbReference type="PANTHER" id="PTHR42023:SF1">
    <property type="entry name" value="BHLH DOMAIN-CONTAINING PROTEIN"/>
    <property type="match status" value="1"/>
</dbReference>
<protein>
    <submittedName>
        <fullName evidence="3">Uncharacterized protein</fullName>
    </submittedName>
</protein>
<dbReference type="AlphaFoldDB" id="A0A9W4K2Q1"/>
<feature type="region of interest" description="Disordered" evidence="2">
    <location>
        <begin position="268"/>
        <end position="294"/>
    </location>
</feature>
<name>A0A9W4K2Q1_9EURO</name>
<keyword evidence="4" id="KW-1185">Reference proteome</keyword>
<evidence type="ECO:0000313" key="4">
    <source>
        <dbReference type="Proteomes" id="UP001154252"/>
    </source>
</evidence>
<feature type="compositionally biased region" description="Polar residues" evidence="2">
    <location>
        <begin position="338"/>
        <end position="352"/>
    </location>
</feature>
<feature type="compositionally biased region" description="Polar residues" evidence="2">
    <location>
        <begin position="159"/>
        <end position="181"/>
    </location>
</feature>
<feature type="region of interest" description="Disordered" evidence="2">
    <location>
        <begin position="1"/>
        <end position="254"/>
    </location>
</feature>
<feature type="region of interest" description="Disordered" evidence="2">
    <location>
        <begin position="320"/>
        <end position="382"/>
    </location>
</feature>
<evidence type="ECO:0000313" key="3">
    <source>
        <dbReference type="EMBL" id="CAG8882906.1"/>
    </source>
</evidence>
<feature type="coiled-coil region" evidence="1">
    <location>
        <begin position="402"/>
        <end position="469"/>
    </location>
</feature>
<dbReference type="Proteomes" id="UP001154252">
    <property type="component" value="Unassembled WGS sequence"/>
</dbReference>
<reference evidence="3" key="1">
    <citation type="submission" date="2021-07" db="EMBL/GenBank/DDBJ databases">
        <authorList>
            <person name="Branca A.L. A."/>
        </authorList>
    </citation>
    <scope>NUCLEOTIDE SEQUENCE</scope>
</reference>
<gene>
    <name evidence="3" type="ORF">PEGY_LOCUS270</name>
</gene>
<evidence type="ECO:0000256" key="1">
    <source>
        <dbReference type="SAM" id="Coils"/>
    </source>
</evidence>
<dbReference type="PANTHER" id="PTHR42023">
    <property type="entry name" value="BHLH DOMAIN-CONTAINING PROTEIN"/>
    <property type="match status" value="1"/>
</dbReference>
<proteinExistence type="predicted"/>
<comment type="caution">
    <text evidence="3">The sequence shown here is derived from an EMBL/GenBank/DDBJ whole genome shotgun (WGS) entry which is preliminary data.</text>
</comment>
<feature type="compositionally biased region" description="Basic and acidic residues" evidence="2">
    <location>
        <begin position="215"/>
        <end position="226"/>
    </location>
</feature>
<accession>A0A9W4K2Q1</accession>
<feature type="compositionally biased region" description="Basic and acidic residues" evidence="2">
    <location>
        <begin position="279"/>
        <end position="294"/>
    </location>
</feature>
<feature type="compositionally biased region" description="Polar residues" evidence="2">
    <location>
        <begin position="242"/>
        <end position="254"/>
    </location>
</feature>
<dbReference type="EMBL" id="CAJVRC010000455">
    <property type="protein sequence ID" value="CAG8882906.1"/>
    <property type="molecule type" value="Genomic_DNA"/>
</dbReference>
<keyword evidence="1" id="KW-0175">Coiled coil</keyword>
<organism evidence="3 4">
    <name type="scientific">Penicillium egyptiacum</name>
    <dbReference type="NCBI Taxonomy" id="1303716"/>
    <lineage>
        <taxon>Eukaryota</taxon>
        <taxon>Fungi</taxon>
        <taxon>Dikarya</taxon>
        <taxon>Ascomycota</taxon>
        <taxon>Pezizomycotina</taxon>
        <taxon>Eurotiomycetes</taxon>
        <taxon>Eurotiomycetidae</taxon>
        <taxon>Eurotiales</taxon>
        <taxon>Aspergillaceae</taxon>
        <taxon>Penicillium</taxon>
    </lineage>
</organism>
<sequence length="503" mass="55492">MWSKRPFHKPKRPSISGPILSGNPPTTSDPVHDMVAKELPSLPDNLHSSLQPNPVPHDDLNKRHSGVSPAVSPMLEARKRASQSSFCVSPIGDGDQFPDYARQETGTLSSPSPIPKVDYVDTPSHSRVQPVQPVQPPQHDQDSRRFISGKPTRWDNFSGEPTSSDVGRTSQVDPRNTSFNKPSGPHASNILNWGQGFNPKKTLNAARHRISSFSKTEDLSQKEPRSRSSSRVFPVEEHSSKRSGNSALKASPQLDNFSFAPTTVTTITAGGPVSFPRRPATEHAPSRLPEEDRPILKFDNDFGDMMLTNNEPRSRFSATTYTATEPGSPDASPRESMQLETRSTDDVSTSSIMARRRPVPIGVPTSKKQPVSTKPVRKPTPSQVTQVAQIPVQSPSPPAEIQLDAKGRIEAMEAKKDDLTQRRFSLEALVLELRKVIQPTSVVYDLAAKAEAQKSIKGIEDEIADIKKEEHDLGMKISRAWRRLDEKENSGDGNNLWVKRVTS</sequence>
<feature type="compositionally biased region" description="Basic residues" evidence="2">
    <location>
        <begin position="1"/>
        <end position="12"/>
    </location>
</feature>
<dbReference type="OrthoDB" id="4507572at2759"/>